<feature type="compositionally biased region" description="Pro residues" evidence="1">
    <location>
        <begin position="182"/>
        <end position="192"/>
    </location>
</feature>
<name>Q159I0_9ALPH</name>
<sequence length="213" mass="22021">MNDRGVPNSRTGPSLLALLPAANSYAAAYSPANRRAVGVGGGSYKSPTRGSPGTRGGWKAPLCLTLIGGIDGTVAALPPPAVYSLTFSGLGEPPQGAPRRGGGGADAGERTERGSTANKKKKTSARGPLAPIRPGVLARRPRSAGTRHCRREEFASVSLGGAREMRRAAPRPQQSNTGAAPPGQPPRPPPAPWGARTASLPHARPRAHDRWSR</sequence>
<evidence type="ECO:0000313" key="3">
    <source>
        <dbReference type="EMBL" id="ABV31175.1"/>
    </source>
</evidence>
<accession>Q159I0</accession>
<evidence type="ECO:0000256" key="1">
    <source>
        <dbReference type="SAM" id="MobiDB-lite"/>
    </source>
</evidence>
<reference evidence="2" key="2">
    <citation type="journal article" date="2007" name="Virus Genes">
        <title>Polymorphisms in the repeat long regions of oncogenic and attenuated pathotypes of Marek's disease virus 1.</title>
        <authorList>
            <person name="Spatz S.J."/>
            <person name="Silva R.F."/>
        </authorList>
    </citation>
    <scope>NUCLEOTIDE SEQUENCE</scope>
    <source>
        <strain evidence="2">RB1B</strain>
    </source>
</reference>
<gene>
    <name evidence="2" type="ORF">MDV080</name>
</gene>
<dbReference type="EMBL" id="EF526178">
    <property type="protein sequence ID" value="ABV31175.1"/>
    <property type="molecule type" value="Genomic_DNA"/>
</dbReference>
<feature type="compositionally biased region" description="Basic residues" evidence="1">
    <location>
        <begin position="139"/>
        <end position="149"/>
    </location>
</feature>
<organism evidence="2">
    <name type="scientific">Gallid alphaherpesvirus 2</name>
    <dbReference type="NCBI Taxonomy" id="10390"/>
    <lineage>
        <taxon>Viruses</taxon>
        <taxon>Duplodnaviria</taxon>
        <taxon>Heunggongvirae</taxon>
        <taxon>Peploviricota</taxon>
        <taxon>Herviviricetes</taxon>
        <taxon>Herpesvirales</taxon>
        <taxon>Orthoherpesviridae</taxon>
        <taxon>Alphaherpesvirinae</taxon>
        <taxon>Mardivirus</taxon>
        <taxon>Mardivirus gallidalpha2</taxon>
    </lineage>
</organism>
<feature type="region of interest" description="Disordered" evidence="1">
    <location>
        <begin position="88"/>
        <end position="213"/>
    </location>
</feature>
<reference evidence="3" key="1">
    <citation type="journal article" date="2007" name="Arch. Virol.">
        <title>Sequence determination of variable regions within the genomes of gallid herpesvirus-2 pathotypes.</title>
        <authorList>
            <person name="Spatz S.J."/>
            <person name="Silva R.F."/>
        </authorList>
    </citation>
    <scope>NUCLEOTIDE SEQUENCE</scope>
    <source>
        <strain evidence="3">RB-1B</strain>
    </source>
</reference>
<proteinExistence type="predicted"/>
<dbReference type="EMBL" id="DQ534541">
    <property type="protein sequence ID" value="ABG22985.1"/>
    <property type="molecule type" value="Genomic_DNA"/>
</dbReference>
<evidence type="ECO:0000313" key="2">
    <source>
        <dbReference type="EMBL" id="ABG22985.1"/>
    </source>
</evidence>
<feature type="region of interest" description="Disordered" evidence="1">
    <location>
        <begin position="36"/>
        <end position="57"/>
    </location>
</feature>
<protein>
    <submittedName>
        <fullName evidence="2">Uncharacterized protein</fullName>
    </submittedName>
</protein>